<dbReference type="STRING" id="1076937.SAMN04488120_10480"/>
<name>A0A1I2INP5_9GAMM</name>
<organism evidence="2 3">
    <name type="scientific">Fontimonas thermophila</name>
    <dbReference type="NCBI Taxonomy" id="1076937"/>
    <lineage>
        <taxon>Bacteria</taxon>
        <taxon>Pseudomonadati</taxon>
        <taxon>Pseudomonadota</taxon>
        <taxon>Gammaproteobacteria</taxon>
        <taxon>Nevskiales</taxon>
        <taxon>Nevskiaceae</taxon>
        <taxon>Fontimonas</taxon>
    </lineage>
</organism>
<dbReference type="Proteomes" id="UP000199771">
    <property type="component" value="Unassembled WGS sequence"/>
</dbReference>
<dbReference type="EMBL" id="FOOC01000004">
    <property type="protein sequence ID" value="SFF43320.1"/>
    <property type="molecule type" value="Genomic_DNA"/>
</dbReference>
<dbReference type="OrthoDB" id="7069246at2"/>
<protein>
    <submittedName>
        <fullName evidence="2">Uncharacterized membrane protein</fullName>
    </submittedName>
</protein>
<evidence type="ECO:0000313" key="3">
    <source>
        <dbReference type="Proteomes" id="UP000199771"/>
    </source>
</evidence>
<reference evidence="2 3" key="1">
    <citation type="submission" date="2016-10" db="EMBL/GenBank/DDBJ databases">
        <authorList>
            <person name="de Groot N.N."/>
        </authorList>
    </citation>
    <scope>NUCLEOTIDE SEQUENCE [LARGE SCALE GENOMIC DNA]</scope>
    <source>
        <strain evidence="2 3">DSM 23609</strain>
    </source>
</reference>
<keyword evidence="1" id="KW-0472">Membrane</keyword>
<keyword evidence="1" id="KW-0812">Transmembrane</keyword>
<proteinExistence type="predicted"/>
<dbReference type="AlphaFoldDB" id="A0A1I2INP5"/>
<feature type="transmembrane region" description="Helical" evidence="1">
    <location>
        <begin position="87"/>
        <end position="107"/>
    </location>
</feature>
<dbReference type="RefSeq" id="WP_091532631.1">
    <property type="nucleotide sequence ID" value="NZ_FOOC01000004.1"/>
</dbReference>
<dbReference type="Pfam" id="PF09842">
    <property type="entry name" value="DUF2069"/>
    <property type="match status" value="1"/>
</dbReference>
<feature type="transmembrane region" description="Helical" evidence="1">
    <location>
        <begin position="37"/>
        <end position="54"/>
    </location>
</feature>
<dbReference type="InterPro" id="IPR018643">
    <property type="entry name" value="DUF2069_membrane"/>
</dbReference>
<sequence length="126" mass="13779">MAECGFYRQRPLSRYARALAVTAHTLLLLALMARGSSLSWLGALLLAVSLPGILRGRIYTYQWSSMLIACYCALWLAEGWADPARRVVAFAIAGLAAADFIGQVLYVRWRNREETGRAAASGAASR</sequence>
<keyword evidence="3" id="KW-1185">Reference proteome</keyword>
<accession>A0A1I2INP5</accession>
<gene>
    <name evidence="2" type="ORF">SAMN04488120_10480</name>
</gene>
<evidence type="ECO:0000313" key="2">
    <source>
        <dbReference type="EMBL" id="SFF43320.1"/>
    </source>
</evidence>
<feature type="transmembrane region" description="Helical" evidence="1">
    <location>
        <begin position="61"/>
        <end position="81"/>
    </location>
</feature>
<evidence type="ECO:0000256" key="1">
    <source>
        <dbReference type="SAM" id="Phobius"/>
    </source>
</evidence>
<keyword evidence="1" id="KW-1133">Transmembrane helix</keyword>